<keyword evidence="4 6" id="KW-1133">Transmembrane helix</keyword>
<dbReference type="GO" id="GO:0005886">
    <property type="term" value="C:plasma membrane"/>
    <property type="evidence" value="ECO:0007669"/>
    <property type="project" value="UniProtKB-SubCell"/>
</dbReference>
<gene>
    <name evidence="7" type="ORF">WA026_020978</name>
</gene>
<dbReference type="InterPro" id="IPR007603">
    <property type="entry name" value="Choline_transptr-like"/>
</dbReference>
<evidence type="ECO:0000256" key="1">
    <source>
        <dbReference type="ARBA" id="ARBA00004141"/>
    </source>
</evidence>
<evidence type="ECO:0000313" key="8">
    <source>
        <dbReference type="Proteomes" id="UP001431783"/>
    </source>
</evidence>
<feature type="transmembrane region" description="Helical" evidence="6">
    <location>
        <begin position="182"/>
        <end position="204"/>
    </location>
</feature>
<dbReference type="Pfam" id="PF04515">
    <property type="entry name" value="Choline_transpo"/>
    <property type="match status" value="1"/>
</dbReference>
<sequence length="453" mass="51051">MSLREKVSSYSIYNLELSERFVPCLGFEKQNYGIKATDNAYVFESPLQLIHIVHSEVRIKITKKQVVRAVETVTIKSSLHVNSAHRHQLSLKEQTNLTTYSARPSPLLTLSSLASFLYHHLTETAVFNGIHVRGKECVAECPHGFEPTFNTCLPKFTNKNTTDNLDDIVGLMGEIGRDMGRGWWAILLSAVVSCLLCFGTMSLFRWAVDFVVWFIIIGSIVILAILGGLCWYAYFHFKDDPLDDVGNTKDQGAGGFLILTIFFSIIIAVLIIVITSMVKRVKLIIALFREASKAIFDVPFMILIPVYTSILVTLSFLIFVVLTFFMALAGKLSEVAPNYLEYRLDGVMITALAYNIFGYIWVTQFIIGAQYIIIAGGVSAWFFTRNKHYLDSPLWTSFTNFTHFHLGTVAIGSLVIILMSTLRPLLKSVAKITKTKWISNIEEFIMFLSKKDI</sequence>
<feature type="transmembrane region" description="Helical" evidence="6">
    <location>
        <begin position="256"/>
        <end position="278"/>
    </location>
</feature>
<feature type="transmembrane region" description="Helical" evidence="6">
    <location>
        <begin position="298"/>
        <end position="330"/>
    </location>
</feature>
<accession>A0AAW1VGV3</accession>
<keyword evidence="3 6" id="KW-0812">Transmembrane</keyword>
<comment type="caution">
    <text evidence="6">Lacks conserved residue(s) required for the propagation of feature annotation.</text>
</comment>
<reference evidence="7 8" key="1">
    <citation type="submission" date="2023-03" db="EMBL/GenBank/DDBJ databases">
        <title>Genome insight into feeding habits of ladybird beetles.</title>
        <authorList>
            <person name="Li H.-S."/>
            <person name="Huang Y.-H."/>
            <person name="Pang H."/>
        </authorList>
    </citation>
    <scope>NUCLEOTIDE SEQUENCE [LARGE SCALE GENOMIC DNA]</scope>
    <source>
        <strain evidence="7">SYSU_2023b</strain>
        <tissue evidence="7">Whole body</tissue>
    </source>
</reference>
<evidence type="ECO:0000313" key="7">
    <source>
        <dbReference type="EMBL" id="KAK9892596.1"/>
    </source>
</evidence>
<keyword evidence="5 6" id="KW-0472">Membrane</keyword>
<comment type="function">
    <text evidence="6">Choline transporter.</text>
</comment>
<comment type="caution">
    <text evidence="7">The sequence shown here is derived from an EMBL/GenBank/DDBJ whole genome shotgun (WGS) entry which is preliminary data.</text>
</comment>
<dbReference type="PANTHER" id="PTHR12385">
    <property type="entry name" value="CHOLINE TRANSPORTER-LIKE (SLC FAMILY 44)"/>
    <property type="match status" value="1"/>
</dbReference>
<dbReference type="EMBL" id="JARQZJ010000136">
    <property type="protein sequence ID" value="KAK9892596.1"/>
    <property type="molecule type" value="Genomic_DNA"/>
</dbReference>
<comment type="similarity">
    <text evidence="2 6">Belongs to the CTL (choline transporter-like) family.</text>
</comment>
<organism evidence="7 8">
    <name type="scientific">Henosepilachna vigintioctopunctata</name>
    <dbReference type="NCBI Taxonomy" id="420089"/>
    <lineage>
        <taxon>Eukaryota</taxon>
        <taxon>Metazoa</taxon>
        <taxon>Ecdysozoa</taxon>
        <taxon>Arthropoda</taxon>
        <taxon>Hexapoda</taxon>
        <taxon>Insecta</taxon>
        <taxon>Pterygota</taxon>
        <taxon>Neoptera</taxon>
        <taxon>Endopterygota</taxon>
        <taxon>Coleoptera</taxon>
        <taxon>Polyphaga</taxon>
        <taxon>Cucujiformia</taxon>
        <taxon>Coccinelloidea</taxon>
        <taxon>Coccinellidae</taxon>
        <taxon>Epilachninae</taxon>
        <taxon>Epilachnini</taxon>
        <taxon>Henosepilachna</taxon>
    </lineage>
</organism>
<evidence type="ECO:0000256" key="4">
    <source>
        <dbReference type="ARBA" id="ARBA00022989"/>
    </source>
</evidence>
<feature type="transmembrane region" description="Helical" evidence="6">
    <location>
        <begin position="351"/>
        <end position="384"/>
    </location>
</feature>
<dbReference type="PANTHER" id="PTHR12385:SF96">
    <property type="entry name" value="CHOLINE TRANSPORTER-LIKE PROTEIN"/>
    <property type="match status" value="1"/>
</dbReference>
<name>A0AAW1VGV3_9CUCU</name>
<comment type="subcellular location">
    <subcellularLocation>
        <location evidence="6">Cell membrane</location>
        <topology evidence="6">Multi-pass membrane protein</topology>
    </subcellularLocation>
    <subcellularLocation>
        <location evidence="1">Membrane</location>
        <topology evidence="1">Multi-pass membrane protein</topology>
    </subcellularLocation>
</comment>
<protein>
    <recommendedName>
        <fullName evidence="6">Choline transporter-like protein</fullName>
    </recommendedName>
</protein>
<keyword evidence="8" id="KW-1185">Reference proteome</keyword>
<feature type="transmembrane region" description="Helical" evidence="6">
    <location>
        <begin position="210"/>
        <end position="235"/>
    </location>
</feature>
<dbReference type="Proteomes" id="UP001431783">
    <property type="component" value="Unassembled WGS sequence"/>
</dbReference>
<evidence type="ECO:0000256" key="2">
    <source>
        <dbReference type="ARBA" id="ARBA00007168"/>
    </source>
</evidence>
<evidence type="ECO:0000256" key="5">
    <source>
        <dbReference type="ARBA" id="ARBA00023136"/>
    </source>
</evidence>
<dbReference type="AlphaFoldDB" id="A0AAW1VGV3"/>
<feature type="transmembrane region" description="Helical" evidence="6">
    <location>
        <begin position="404"/>
        <end position="426"/>
    </location>
</feature>
<proteinExistence type="inferred from homology"/>
<dbReference type="GO" id="GO:0022857">
    <property type="term" value="F:transmembrane transporter activity"/>
    <property type="evidence" value="ECO:0007669"/>
    <property type="project" value="UniProtKB-UniRule"/>
</dbReference>
<evidence type="ECO:0000256" key="6">
    <source>
        <dbReference type="RuleBase" id="RU368066"/>
    </source>
</evidence>
<evidence type="ECO:0000256" key="3">
    <source>
        <dbReference type="ARBA" id="ARBA00022692"/>
    </source>
</evidence>